<organism evidence="1 2">
    <name type="scientific">Salvia divinorum</name>
    <name type="common">Maria pastora</name>
    <name type="synonym">Diviner's sage</name>
    <dbReference type="NCBI Taxonomy" id="28513"/>
    <lineage>
        <taxon>Eukaryota</taxon>
        <taxon>Viridiplantae</taxon>
        <taxon>Streptophyta</taxon>
        <taxon>Embryophyta</taxon>
        <taxon>Tracheophyta</taxon>
        <taxon>Spermatophyta</taxon>
        <taxon>Magnoliopsida</taxon>
        <taxon>eudicotyledons</taxon>
        <taxon>Gunneridae</taxon>
        <taxon>Pentapetalae</taxon>
        <taxon>asterids</taxon>
        <taxon>lamiids</taxon>
        <taxon>Lamiales</taxon>
        <taxon>Lamiaceae</taxon>
        <taxon>Nepetoideae</taxon>
        <taxon>Mentheae</taxon>
        <taxon>Salviinae</taxon>
        <taxon>Salvia</taxon>
        <taxon>Salvia subgen. Calosphace</taxon>
    </lineage>
</organism>
<comment type="caution">
    <text evidence="1">The sequence shown here is derived from an EMBL/GenBank/DDBJ whole genome shotgun (WGS) entry which is preliminary data.</text>
</comment>
<dbReference type="EMBL" id="JBEAFC010000008">
    <property type="protein sequence ID" value="KAL1543327.1"/>
    <property type="molecule type" value="Genomic_DNA"/>
</dbReference>
<protein>
    <submittedName>
        <fullName evidence="1">Ethylene-responsive transcription factor 1-like</fullName>
    </submittedName>
</protein>
<evidence type="ECO:0000313" key="1">
    <source>
        <dbReference type="EMBL" id="KAL1543327.1"/>
    </source>
</evidence>
<dbReference type="AlphaFoldDB" id="A0ABD1GGS8"/>
<reference evidence="1 2" key="1">
    <citation type="submission" date="2024-06" db="EMBL/GenBank/DDBJ databases">
        <title>A chromosome level genome sequence of Diviner's sage (Salvia divinorum).</title>
        <authorList>
            <person name="Ford S.A."/>
            <person name="Ro D.-K."/>
            <person name="Ness R.W."/>
            <person name="Phillips M.A."/>
        </authorList>
    </citation>
    <scope>NUCLEOTIDE SEQUENCE [LARGE SCALE GENOMIC DNA]</scope>
    <source>
        <strain evidence="1">SAF-2024a</strain>
        <tissue evidence="1">Leaf</tissue>
    </source>
</reference>
<proteinExistence type="predicted"/>
<gene>
    <name evidence="1" type="ORF">AAHA92_20316</name>
</gene>
<evidence type="ECO:0000313" key="2">
    <source>
        <dbReference type="Proteomes" id="UP001567538"/>
    </source>
</evidence>
<sequence length="133" mass="14089">MNTETMEAEIASEFHPDWLQSVQDYLLSDADFPICDAEVLDNDNDGGVSSQMIEELMRGGDDGGVEAVQRREAAAVGEVRGGDTESGEEGVEVVAGDVRDAGGGRLGLRQSRVQAAWVSSSGQLPSPDRVGCF</sequence>
<name>A0ABD1GGS8_SALDI</name>
<dbReference type="Proteomes" id="UP001567538">
    <property type="component" value="Unassembled WGS sequence"/>
</dbReference>
<keyword evidence="2" id="KW-1185">Reference proteome</keyword>
<accession>A0ABD1GGS8</accession>